<dbReference type="Pfam" id="PF00011">
    <property type="entry name" value="HSP20"/>
    <property type="match status" value="1"/>
</dbReference>
<evidence type="ECO:0000313" key="6">
    <source>
        <dbReference type="Proteomes" id="UP000268857"/>
    </source>
</evidence>
<dbReference type="OrthoDB" id="9811615at2"/>
<dbReference type="Gene3D" id="2.60.40.790">
    <property type="match status" value="1"/>
</dbReference>
<evidence type="ECO:0000256" key="1">
    <source>
        <dbReference type="PROSITE-ProRule" id="PRU00285"/>
    </source>
</evidence>
<evidence type="ECO:0000256" key="2">
    <source>
        <dbReference type="RuleBase" id="RU003616"/>
    </source>
</evidence>
<dbReference type="RefSeq" id="WP_016878755.1">
    <property type="nucleotide sequence ID" value="NZ_AJLN01000067.1"/>
</dbReference>
<dbReference type="InterPro" id="IPR007052">
    <property type="entry name" value="CS_dom"/>
</dbReference>
<feature type="domain" description="SHSP" evidence="3">
    <location>
        <begin position="32"/>
        <end position="145"/>
    </location>
</feature>
<gene>
    <name evidence="5" type="primary">hspA</name>
    <name evidence="5" type="ORF">PCC6912_58760</name>
</gene>
<evidence type="ECO:0000259" key="3">
    <source>
        <dbReference type="PROSITE" id="PS01031"/>
    </source>
</evidence>
<keyword evidence="6" id="KW-1185">Reference proteome</keyword>
<dbReference type="InterPro" id="IPR002068">
    <property type="entry name" value="A-crystallin/Hsp20_dom"/>
</dbReference>
<evidence type="ECO:0000313" key="5">
    <source>
        <dbReference type="EMBL" id="RUR73197.1"/>
    </source>
</evidence>
<comment type="caution">
    <text evidence="5">The sequence shown here is derived from an EMBL/GenBank/DDBJ whole genome shotgun (WGS) entry which is preliminary data.</text>
</comment>
<dbReference type="SUPFAM" id="SSF49764">
    <property type="entry name" value="HSP20-like chaperones"/>
    <property type="match status" value="1"/>
</dbReference>
<dbReference type="CDD" id="cd06464">
    <property type="entry name" value="ACD_sHsps-like"/>
    <property type="match status" value="1"/>
</dbReference>
<dbReference type="AlphaFoldDB" id="A0A433MY31"/>
<comment type="similarity">
    <text evidence="1 2">Belongs to the small heat shock protein (HSP20) family.</text>
</comment>
<dbReference type="InterPro" id="IPR008978">
    <property type="entry name" value="HSP20-like_chaperone"/>
</dbReference>
<proteinExistence type="inferred from homology"/>
<name>A0A433MY31_CHLFR</name>
<dbReference type="STRING" id="211165.GCA_000317285_02289"/>
<dbReference type="PANTHER" id="PTHR11527">
    <property type="entry name" value="HEAT-SHOCK PROTEIN 20 FAMILY MEMBER"/>
    <property type="match status" value="1"/>
</dbReference>
<dbReference type="EMBL" id="RSCJ01000038">
    <property type="protein sequence ID" value="RUR73197.1"/>
    <property type="molecule type" value="Genomic_DNA"/>
</dbReference>
<protein>
    <submittedName>
        <fullName evidence="5">Molecular chaperone</fullName>
    </submittedName>
</protein>
<reference evidence="5 6" key="1">
    <citation type="journal article" date="2019" name="Genome Biol. Evol.">
        <title>Day and night: Metabolic profiles and evolutionary relationships of six axenic non-marine cyanobacteria.</title>
        <authorList>
            <person name="Will S.E."/>
            <person name="Henke P."/>
            <person name="Boedeker C."/>
            <person name="Huang S."/>
            <person name="Brinkmann H."/>
            <person name="Rohde M."/>
            <person name="Jarek M."/>
            <person name="Friedl T."/>
            <person name="Seufert S."/>
            <person name="Schumacher M."/>
            <person name="Overmann J."/>
            <person name="Neumann-Schaal M."/>
            <person name="Petersen J."/>
        </authorList>
    </citation>
    <scope>NUCLEOTIDE SEQUENCE [LARGE SCALE GENOMIC DNA]</scope>
    <source>
        <strain evidence="5 6">PCC 6912</strain>
    </source>
</reference>
<feature type="domain" description="CS" evidence="4">
    <location>
        <begin position="37"/>
        <end position="145"/>
    </location>
</feature>
<sequence length="149" mass="17236">MLIRYNPWQEINTFQRQINRLFEDTRVPNKLLERDLIKVPAAELQETEDAIHLKLELPGIEAKDLDVKVTENAVYVSGERKSENKTEDKGYTRTEFHYGKFQRVIPLPAKIQNTDVKAEYKDGILNLSLPKTQAEKNKVVKVNLEQDAA</sequence>
<dbReference type="PROSITE" id="PS51203">
    <property type="entry name" value="CS"/>
    <property type="match status" value="1"/>
</dbReference>
<dbReference type="InterPro" id="IPR031107">
    <property type="entry name" value="Small_HSP"/>
</dbReference>
<organism evidence="5 6">
    <name type="scientific">Chlorogloeopsis fritschii PCC 6912</name>
    <dbReference type="NCBI Taxonomy" id="211165"/>
    <lineage>
        <taxon>Bacteria</taxon>
        <taxon>Bacillati</taxon>
        <taxon>Cyanobacteriota</taxon>
        <taxon>Cyanophyceae</taxon>
        <taxon>Nostocales</taxon>
        <taxon>Chlorogloeopsidaceae</taxon>
        <taxon>Chlorogloeopsis</taxon>
    </lineage>
</organism>
<accession>A0A433MY31</accession>
<evidence type="ECO:0000259" key="4">
    <source>
        <dbReference type="PROSITE" id="PS51203"/>
    </source>
</evidence>
<dbReference type="PROSITE" id="PS01031">
    <property type="entry name" value="SHSP"/>
    <property type="match status" value="1"/>
</dbReference>
<dbReference type="Proteomes" id="UP000268857">
    <property type="component" value="Unassembled WGS sequence"/>
</dbReference>